<reference evidence="1 2" key="1">
    <citation type="submission" date="2017-08" db="EMBL/GenBank/DDBJ databases">
        <title>Genome sequence, comparative genomics and functional analysis of the highly adhesive Lactobacillus paracasei Kobulty strain.</title>
        <authorList>
            <person name="Koryszewska-Baginska A."/>
            <person name="Grynberg M."/>
            <person name="Aleksandrzak-Piekarczyk T."/>
        </authorList>
    </citation>
    <scope>NUCLEOTIDE SEQUENCE [LARGE SCALE GENOMIC DNA]</scope>
    <source>
        <strain evidence="1 2">IBB3423</strain>
    </source>
</reference>
<evidence type="ECO:0000313" key="1">
    <source>
        <dbReference type="EMBL" id="QGV17328.1"/>
    </source>
</evidence>
<organism evidence="1 2">
    <name type="scientific">Lacticaseibacillus paracasei subsp. paracasei</name>
    <dbReference type="NCBI Taxonomy" id="47714"/>
    <lineage>
        <taxon>Bacteria</taxon>
        <taxon>Bacillati</taxon>
        <taxon>Bacillota</taxon>
        <taxon>Bacilli</taxon>
        <taxon>Lactobacillales</taxon>
        <taxon>Lactobacillaceae</taxon>
        <taxon>Lacticaseibacillus</taxon>
    </lineage>
</organism>
<dbReference type="Proteomes" id="UP000423274">
    <property type="component" value="Chromosome"/>
</dbReference>
<protein>
    <submittedName>
        <fullName evidence="1">Uncharacterized protein</fullName>
    </submittedName>
</protein>
<name>A0AAP9HFD6_LACPA</name>
<proteinExistence type="predicted"/>
<sequence>MFISSEIGPSHPLAETCEQAQLGYAELTAPLHALSQLLTFRR</sequence>
<accession>A0AAP9HFD6</accession>
<dbReference type="AlphaFoldDB" id="A0AAP9HFD6"/>
<evidence type="ECO:0000313" key="2">
    <source>
        <dbReference type="Proteomes" id="UP000423274"/>
    </source>
</evidence>
<gene>
    <name evidence="1" type="ORF">LCAKO_0755</name>
</gene>
<dbReference type="EMBL" id="CP022954">
    <property type="protein sequence ID" value="QGV17328.1"/>
    <property type="molecule type" value="Genomic_DNA"/>
</dbReference>